<dbReference type="SUPFAM" id="SSF46894">
    <property type="entry name" value="C-terminal effector domain of the bipartite response regulators"/>
    <property type="match status" value="1"/>
</dbReference>
<organism evidence="6 7">
    <name type="scientific">Streptomyces durmitorensis</name>
    <dbReference type="NCBI Taxonomy" id="319947"/>
    <lineage>
        <taxon>Bacteria</taxon>
        <taxon>Bacillati</taxon>
        <taxon>Actinomycetota</taxon>
        <taxon>Actinomycetes</taxon>
        <taxon>Kitasatosporales</taxon>
        <taxon>Streptomycetaceae</taxon>
        <taxon>Streptomyces</taxon>
    </lineage>
</organism>
<dbReference type="RefSeq" id="WP_249592252.1">
    <property type="nucleotide sequence ID" value="NZ_BAAAQL010000018.1"/>
</dbReference>
<dbReference type="InterPro" id="IPR016032">
    <property type="entry name" value="Sig_transdc_resp-reg_C-effctor"/>
</dbReference>
<proteinExistence type="predicted"/>
<dbReference type="EMBL" id="CP097289">
    <property type="protein sequence ID" value="UQT60920.1"/>
    <property type="molecule type" value="Genomic_DNA"/>
</dbReference>
<dbReference type="Proteomes" id="UP000829992">
    <property type="component" value="Chromosome"/>
</dbReference>
<evidence type="ECO:0000256" key="2">
    <source>
        <dbReference type="ARBA" id="ARBA00023125"/>
    </source>
</evidence>
<dbReference type="Gene3D" id="1.10.10.10">
    <property type="entry name" value="Winged helix-like DNA-binding domain superfamily/Winged helix DNA-binding domain"/>
    <property type="match status" value="1"/>
</dbReference>
<evidence type="ECO:0000256" key="3">
    <source>
        <dbReference type="ARBA" id="ARBA00023163"/>
    </source>
</evidence>
<accession>A0ABY4Q5E1</accession>
<dbReference type="PRINTS" id="PR00038">
    <property type="entry name" value="HTHLUXR"/>
</dbReference>
<keyword evidence="2" id="KW-0238">DNA-binding</keyword>
<dbReference type="SUPFAM" id="SSF52540">
    <property type="entry name" value="P-loop containing nucleoside triphosphate hydrolases"/>
    <property type="match status" value="1"/>
</dbReference>
<evidence type="ECO:0000313" key="6">
    <source>
        <dbReference type="EMBL" id="UQT60920.1"/>
    </source>
</evidence>
<evidence type="ECO:0000313" key="7">
    <source>
        <dbReference type="Proteomes" id="UP000829992"/>
    </source>
</evidence>
<dbReference type="InterPro" id="IPR036388">
    <property type="entry name" value="WH-like_DNA-bd_sf"/>
</dbReference>
<keyword evidence="3" id="KW-0804">Transcription</keyword>
<keyword evidence="7" id="KW-1185">Reference proteome</keyword>
<dbReference type="SMART" id="SM00421">
    <property type="entry name" value="HTH_LUXR"/>
    <property type="match status" value="1"/>
</dbReference>
<dbReference type="InterPro" id="IPR059106">
    <property type="entry name" value="WHD_MalT"/>
</dbReference>
<keyword evidence="1" id="KW-0805">Transcription regulation</keyword>
<protein>
    <submittedName>
        <fullName evidence="6">LuxR C-terminal-related transcriptional regulator</fullName>
    </submittedName>
</protein>
<sequence>MAESSRPARDTGPNQASVGTAPSLPPWLVPRPRLTGRLVRGVLGPLTVIVGPVGAGKTALALEWAHTRRLPGPLAWVSCDGRAEQSSVFWPRVIGALREAGVDVAEPVTSEAEPLLVAALAADLNRRGEPVVLVLDDFQPTPGSPIAEGVSSLLRHLPGVLRLVVLARRDPPLHLHRGRLTSEVTELRTGDLAFDDRETAALLAQHGIDVPKQTVTTLRRRTDGWAAGLRLAAMSMEKRSDPERFVTQFAGDDEAVASYLVEEVLDQQPDGMRRLLLTTSVLDRVNAELAVELSGEDAGRHFASLVRENSFLQPVGQGWYRCHQMFADVLRMCLRHEKPGLVAQLHRRAAAWLGEHGLLADAVRHLLAAGDWGTAGRLIVDRLAIGQVLGLTRLRLPNELTRRLPEQLPAEHPEPALLAAAVARVRDDDQACMRYLVLSDRLLAELTADEDRMARCRLARAVIRMDQLRSRSPQEARAAAADAESALSRLPHAVLAQRPEILALTLAIRGSGELRTGGLKPAEASLTGGLKAAGAAGNGALRRDCLIELALLEALRGRFRAADELAAQATQPPLPAWTVAERSQACLHLVRAWVELARAEPGRARHELTGAKAVLGGLPDDFLAEIASLVAGLATVVEQGGSAPAPIAEVVAASRLPRTVLRALVPACVSLLDSARHRSPAAAPQHTAARPALTVVSAPAAPAERLSARERDVLNRLAQMMTTEEIAEELYLSVNTVKTHLKSVYRKLAVTRRSAAVRRARELQLL</sequence>
<dbReference type="InterPro" id="IPR000792">
    <property type="entry name" value="Tscrpt_reg_LuxR_C"/>
</dbReference>
<dbReference type="PROSITE" id="PS50043">
    <property type="entry name" value="HTH_LUXR_2"/>
    <property type="match status" value="1"/>
</dbReference>
<dbReference type="Pfam" id="PF25873">
    <property type="entry name" value="WHD_MalT"/>
    <property type="match status" value="1"/>
</dbReference>
<evidence type="ECO:0000256" key="4">
    <source>
        <dbReference type="SAM" id="MobiDB-lite"/>
    </source>
</evidence>
<dbReference type="Gene3D" id="3.40.50.300">
    <property type="entry name" value="P-loop containing nucleotide triphosphate hydrolases"/>
    <property type="match status" value="1"/>
</dbReference>
<name>A0ABY4Q5E1_9ACTN</name>
<evidence type="ECO:0000256" key="1">
    <source>
        <dbReference type="ARBA" id="ARBA00023015"/>
    </source>
</evidence>
<dbReference type="PANTHER" id="PTHR44688">
    <property type="entry name" value="DNA-BINDING TRANSCRIPTIONAL ACTIVATOR DEVR_DOSR"/>
    <property type="match status" value="1"/>
</dbReference>
<gene>
    <name evidence="6" type="ORF">M4V62_40855</name>
</gene>
<feature type="domain" description="HTH luxR-type" evidence="5">
    <location>
        <begin position="699"/>
        <end position="764"/>
    </location>
</feature>
<feature type="region of interest" description="Disordered" evidence="4">
    <location>
        <begin position="1"/>
        <end position="25"/>
    </location>
</feature>
<dbReference type="CDD" id="cd06170">
    <property type="entry name" value="LuxR_C_like"/>
    <property type="match status" value="1"/>
</dbReference>
<dbReference type="PANTHER" id="PTHR44688:SF16">
    <property type="entry name" value="DNA-BINDING TRANSCRIPTIONAL ACTIVATOR DEVR_DOSR"/>
    <property type="match status" value="1"/>
</dbReference>
<dbReference type="Pfam" id="PF00196">
    <property type="entry name" value="GerE"/>
    <property type="match status" value="1"/>
</dbReference>
<evidence type="ECO:0000259" key="5">
    <source>
        <dbReference type="PROSITE" id="PS50043"/>
    </source>
</evidence>
<reference evidence="6 7" key="1">
    <citation type="submission" date="2022-05" db="EMBL/GenBank/DDBJ databases">
        <authorList>
            <person name="Zhou X."/>
            <person name="Li K."/>
            <person name="Man Y."/>
        </authorList>
    </citation>
    <scope>NUCLEOTIDE SEQUENCE [LARGE SCALE GENOMIC DNA]</scope>
    <source>
        <strain evidence="6 7">MS405</strain>
    </source>
</reference>
<dbReference type="InterPro" id="IPR027417">
    <property type="entry name" value="P-loop_NTPase"/>
</dbReference>